<dbReference type="InParanoid" id="A0A1V8TIH7"/>
<gene>
    <name evidence="1" type="ORF">B0A48_05435</name>
</gene>
<dbReference type="HAMAP" id="MF_00775">
    <property type="entry name" value="UPF0311"/>
    <property type="match status" value="1"/>
</dbReference>
<evidence type="ECO:0000313" key="2">
    <source>
        <dbReference type="Proteomes" id="UP000192596"/>
    </source>
</evidence>
<dbReference type="PANTHER" id="PTHR37315:SF1">
    <property type="entry name" value="UPF0311 PROTEIN BLR7842"/>
    <property type="match status" value="1"/>
</dbReference>
<dbReference type="OrthoDB" id="2544694at2759"/>
<dbReference type="STRING" id="1507870.A0A1V8TIH7"/>
<dbReference type="Gene3D" id="2.40.160.20">
    <property type="match status" value="1"/>
</dbReference>
<comment type="caution">
    <text evidence="1">The sequence shown here is derived from an EMBL/GenBank/DDBJ whole genome shotgun (WGS) entry which is preliminary data.</text>
</comment>
<dbReference type="AlphaFoldDB" id="A0A1V8TIH7"/>
<dbReference type="InterPro" id="IPR020915">
    <property type="entry name" value="UPF0311"/>
</dbReference>
<protein>
    <submittedName>
        <fullName evidence="1">Uncharacterized protein</fullName>
    </submittedName>
</protein>
<dbReference type="EMBL" id="NAJO01000007">
    <property type="protein sequence ID" value="OQO11179.1"/>
    <property type="molecule type" value="Genomic_DNA"/>
</dbReference>
<sequence>MAPTLEKVFDLRAFLGKTDTLPLGHVKGGAQRIIVPVTSGFLKGSGVEAEIIPTTGADWLLLDPATGTAHLDVRIALRTEDGDSIYIYYPGIIKLDEKIGMALSWDPAMRTTKSSDHYFFTTPRIEVSNEKHKWMEQAVFVSHGHFFAEGDGTQAVEYEVYKLVSG</sequence>
<evidence type="ECO:0000313" key="1">
    <source>
        <dbReference type="EMBL" id="OQO11179.1"/>
    </source>
</evidence>
<dbReference type="Pfam" id="PF11578">
    <property type="entry name" value="DUF3237"/>
    <property type="match status" value="1"/>
</dbReference>
<reference evidence="2" key="1">
    <citation type="submission" date="2017-03" db="EMBL/GenBank/DDBJ databases">
        <title>Genomes of endolithic fungi from Antarctica.</title>
        <authorList>
            <person name="Coleine C."/>
            <person name="Masonjones S."/>
            <person name="Stajich J.E."/>
        </authorList>
    </citation>
    <scope>NUCLEOTIDE SEQUENCE [LARGE SCALE GENOMIC DNA]</scope>
    <source>
        <strain evidence="2">CCFEE 5527</strain>
    </source>
</reference>
<proteinExistence type="inferred from homology"/>
<keyword evidence="2" id="KW-1185">Reference proteome</keyword>
<dbReference type="Proteomes" id="UP000192596">
    <property type="component" value="Unassembled WGS sequence"/>
</dbReference>
<name>A0A1V8TIH7_9PEZI</name>
<dbReference type="PANTHER" id="PTHR37315">
    <property type="entry name" value="UPF0311 PROTEIN BLR7842"/>
    <property type="match status" value="1"/>
</dbReference>
<organism evidence="1 2">
    <name type="scientific">Cryoendolithus antarcticus</name>
    <dbReference type="NCBI Taxonomy" id="1507870"/>
    <lineage>
        <taxon>Eukaryota</taxon>
        <taxon>Fungi</taxon>
        <taxon>Dikarya</taxon>
        <taxon>Ascomycota</taxon>
        <taxon>Pezizomycotina</taxon>
        <taxon>Dothideomycetes</taxon>
        <taxon>Dothideomycetidae</taxon>
        <taxon>Cladosporiales</taxon>
        <taxon>Cladosporiaceae</taxon>
        <taxon>Cryoendolithus</taxon>
    </lineage>
</organism>
<accession>A0A1V8TIH7</accession>